<evidence type="ECO:0000256" key="1">
    <source>
        <dbReference type="SAM" id="MobiDB-lite"/>
    </source>
</evidence>
<gene>
    <name evidence="3" type="ORF">RFI_06507</name>
</gene>
<protein>
    <recommendedName>
        <fullName evidence="5">Transmembrane protein</fullName>
    </recommendedName>
</protein>
<evidence type="ECO:0000313" key="3">
    <source>
        <dbReference type="EMBL" id="ETO30614.1"/>
    </source>
</evidence>
<keyword evidence="2" id="KW-0812">Transmembrane</keyword>
<keyword evidence="2" id="KW-0472">Membrane</keyword>
<evidence type="ECO:0008006" key="5">
    <source>
        <dbReference type="Google" id="ProtNLM"/>
    </source>
</evidence>
<dbReference type="Proteomes" id="UP000023152">
    <property type="component" value="Unassembled WGS sequence"/>
</dbReference>
<dbReference type="AlphaFoldDB" id="X6NXR2"/>
<feature type="compositionally biased region" description="Basic and acidic residues" evidence="1">
    <location>
        <begin position="214"/>
        <end position="228"/>
    </location>
</feature>
<proteinExistence type="predicted"/>
<evidence type="ECO:0000256" key="2">
    <source>
        <dbReference type="SAM" id="Phobius"/>
    </source>
</evidence>
<feature type="region of interest" description="Disordered" evidence="1">
    <location>
        <begin position="154"/>
        <end position="228"/>
    </location>
</feature>
<comment type="caution">
    <text evidence="3">The sequence shown here is derived from an EMBL/GenBank/DDBJ whole genome shotgun (WGS) entry which is preliminary data.</text>
</comment>
<reference evidence="3 4" key="1">
    <citation type="journal article" date="2013" name="Curr. Biol.">
        <title>The Genome of the Foraminiferan Reticulomyxa filosa.</title>
        <authorList>
            <person name="Glockner G."/>
            <person name="Hulsmann N."/>
            <person name="Schleicher M."/>
            <person name="Noegel A.A."/>
            <person name="Eichinger L."/>
            <person name="Gallinger C."/>
            <person name="Pawlowski J."/>
            <person name="Sierra R."/>
            <person name="Euteneuer U."/>
            <person name="Pillet L."/>
            <person name="Moustafa A."/>
            <person name="Platzer M."/>
            <person name="Groth M."/>
            <person name="Szafranski K."/>
            <person name="Schliwa M."/>
        </authorList>
    </citation>
    <scope>NUCLEOTIDE SEQUENCE [LARGE SCALE GENOMIC DNA]</scope>
</reference>
<keyword evidence="4" id="KW-1185">Reference proteome</keyword>
<organism evidence="3 4">
    <name type="scientific">Reticulomyxa filosa</name>
    <dbReference type="NCBI Taxonomy" id="46433"/>
    <lineage>
        <taxon>Eukaryota</taxon>
        <taxon>Sar</taxon>
        <taxon>Rhizaria</taxon>
        <taxon>Retaria</taxon>
        <taxon>Foraminifera</taxon>
        <taxon>Monothalamids</taxon>
        <taxon>Reticulomyxidae</taxon>
        <taxon>Reticulomyxa</taxon>
    </lineage>
</organism>
<feature type="transmembrane region" description="Helical" evidence="2">
    <location>
        <begin position="131"/>
        <end position="151"/>
    </location>
</feature>
<evidence type="ECO:0000313" key="4">
    <source>
        <dbReference type="Proteomes" id="UP000023152"/>
    </source>
</evidence>
<sequence>MNNGRNKHNDIHHDDENISVVTPFDEGNETIQTTTTRGGVHRVVQVRTYSGVWSWLRDNCYVPFIASFQQQLFNDVVHAGINIFPIIPIGYFFSKSRQRIKPCQEMTQVEMEQKASEVQNRNQNRGWKDKVFSVQGVFILSLLAAICLVGITDDSHRQPPSHTTRSAYHHHQNYRTYKHDSTSDTQNRFYPSTNRGATAFQSPNNKTSNTNPLDKARQDNKNNVMKER</sequence>
<feature type="compositionally biased region" description="Polar residues" evidence="1">
    <location>
        <begin position="183"/>
        <end position="212"/>
    </location>
</feature>
<dbReference type="EMBL" id="ASPP01005399">
    <property type="protein sequence ID" value="ETO30614.1"/>
    <property type="molecule type" value="Genomic_DNA"/>
</dbReference>
<keyword evidence="2" id="KW-1133">Transmembrane helix</keyword>
<name>X6NXR2_RETFI</name>
<accession>X6NXR2</accession>